<feature type="region of interest" description="Disordered" evidence="1">
    <location>
        <begin position="529"/>
        <end position="612"/>
    </location>
</feature>
<evidence type="ECO:0000256" key="1">
    <source>
        <dbReference type="SAM" id="MobiDB-lite"/>
    </source>
</evidence>
<evidence type="ECO:0000313" key="2">
    <source>
        <dbReference type="EMBL" id="ARV77362.1"/>
    </source>
</evidence>
<protein>
    <submittedName>
        <fullName evidence="2">Uncharacterized protein</fullName>
    </submittedName>
</protein>
<keyword evidence="3" id="KW-1185">Reference proteome</keyword>
<dbReference type="Proteomes" id="UP000224829">
    <property type="component" value="Segment"/>
</dbReference>
<proteinExistence type="predicted"/>
<name>A0A1Y0SV20_9CAUD</name>
<accession>A0A1Y0SV20</accession>
<reference evidence="2 3" key="1">
    <citation type="submission" date="2017-05" db="EMBL/GenBank/DDBJ databases">
        <authorList>
            <person name="Song R."/>
            <person name="Chenine A.L."/>
            <person name="Ruprecht R.M."/>
        </authorList>
    </citation>
    <scope>NUCLEOTIDE SEQUENCE [LARGE SCALE GENOMIC DNA]</scope>
</reference>
<evidence type="ECO:0000313" key="3">
    <source>
        <dbReference type="Proteomes" id="UP000224829"/>
    </source>
</evidence>
<sequence length="612" mass="66042">MSIAASVRSVSPAARTLTEGGRLVAFKSLFAPATQVANAYQSNVQPNQRRFSERLAMESEDQFAAANEVVVGAERETISDNVAQMVRAVQAMAFTARNVIVPTVDQLVNQFAAKQNSSVQPNVSVNVFKYHEVHSAPALVNHVAGKYADVQGQESYRSFILTGMTPEAVVSLVAENNPHLDQPLVVEWLLGVGADRIAAVWNKLYGSSRDFDFTTATWMHSSNWPTQIDELLLAYCLTGALREKPQEVMGESVQLDEWENALGNLHELIGSKLLKAYEYRAQDTKTQRLVIATDAKDAMRTGQVSTLVNGDVYNGWLQAGGDVQALLGLAVFEPNLKKVSEINAVAADLSARWAKYYPVLRQACADNALRDRRKDVVSVFLSSSQPAVEGLPAMDSGVVSDRLDAELRAQSDDAYDKPCQMFAALVCRVYYPTQPLYCDFMRSMDRYSRVHPGASGRELAIEATIELVATWLASQITTVKYTPEVDPNAVSQEDEAEANVAIDKDNAGIAENVGPVAEPEPVNEVEEAAAGGEVDADGNPIVPAEDGTGLGADGEQTEAPAGETPGDTSELPDDGQSAGFPGTEPESELPAPGETPVEPDFSDEAEEGKTQQ</sequence>
<dbReference type="OrthoDB" id="9485at10239"/>
<dbReference type="EMBL" id="MF063068">
    <property type="protein sequence ID" value="ARV77362.1"/>
    <property type="molecule type" value="Genomic_DNA"/>
</dbReference>
<organism evidence="2 3">
    <name type="scientific">Pseudomonas phage Noxifer</name>
    <dbReference type="NCBI Taxonomy" id="2006684"/>
    <lineage>
        <taxon>Viruses</taxon>
        <taxon>Duplodnaviria</taxon>
        <taxon>Heunggongvirae</taxon>
        <taxon>Uroviricota</taxon>
        <taxon>Caudoviricetes</taxon>
        <taxon>Chimalliviridae</taxon>
        <taxon>Noxifervirus</taxon>
        <taxon>Noxifervirus noxifer</taxon>
    </lineage>
</organism>
<gene>
    <name evidence="2" type="ORF">NOXIFER_193</name>
</gene>